<comment type="caution">
    <text evidence="1">The sequence shown here is derived from an EMBL/GenBank/DDBJ whole genome shotgun (WGS) entry which is preliminary data.</text>
</comment>
<dbReference type="HOGENOM" id="CLU_1935364_0_0_9"/>
<reference evidence="1 2" key="1">
    <citation type="submission" date="2015-01" db="EMBL/GenBank/DDBJ databases">
        <title>Comparative genomics of the lactic acid bacteria isolated from the honey bee gut.</title>
        <authorList>
            <person name="Ellegaard K.M."/>
            <person name="Tamarit D."/>
            <person name="Javelind E."/>
            <person name="Olofsson T."/>
            <person name="Andersson S.G."/>
            <person name="Vasquez A."/>
        </authorList>
    </citation>
    <scope>NUCLEOTIDE SEQUENCE [LARGE SCALE GENOMIC DNA]</scope>
    <source>
        <strain evidence="1 2">Hma8</strain>
    </source>
</reference>
<dbReference type="EMBL" id="JXLI01000010">
    <property type="protein sequence ID" value="KJY56669.1"/>
    <property type="molecule type" value="Genomic_DNA"/>
</dbReference>
<evidence type="ECO:0000313" key="2">
    <source>
        <dbReference type="Proteomes" id="UP000033531"/>
    </source>
</evidence>
<dbReference type="STRING" id="1218507.JF74_10140"/>
<organism evidence="1 2">
    <name type="scientific">Lactobacillus melliventris</name>
    <dbReference type="NCBI Taxonomy" id="1218507"/>
    <lineage>
        <taxon>Bacteria</taxon>
        <taxon>Bacillati</taxon>
        <taxon>Bacillota</taxon>
        <taxon>Bacilli</taxon>
        <taxon>Lactobacillales</taxon>
        <taxon>Lactobacillaceae</taxon>
        <taxon>Lactobacillus</taxon>
    </lineage>
</organism>
<dbReference type="AlphaFoldDB" id="A0A0F4LEH6"/>
<dbReference type="PATRIC" id="fig|1218507.3.peg.1186"/>
<dbReference type="RefSeq" id="WP_046324940.1">
    <property type="nucleotide sequence ID" value="NZ_JBHTMT010000001.1"/>
</dbReference>
<sequence>MKINDQEVNNLFLNGNRFKDINNDYYIPVGTEFYEYFYNPQYNRFQLTMSQPDTGINIYVNSFLIANASKIFAGTPAQILKNYHSDAEIVYSKYIDANNIFFTIDKFNSGGWIYLFTPETYEKLKLINCI</sequence>
<protein>
    <submittedName>
        <fullName evidence="1">Uncharacterized protein</fullName>
    </submittedName>
</protein>
<proteinExistence type="predicted"/>
<name>A0A0F4LEH6_9LACO</name>
<gene>
    <name evidence="1" type="ORF">JF74_10140</name>
</gene>
<dbReference type="Proteomes" id="UP000033531">
    <property type="component" value="Unassembled WGS sequence"/>
</dbReference>
<accession>A0A0F4LEH6</accession>
<evidence type="ECO:0000313" key="1">
    <source>
        <dbReference type="EMBL" id="KJY56669.1"/>
    </source>
</evidence>